<evidence type="ECO:0000256" key="1">
    <source>
        <dbReference type="SAM" id="MobiDB-lite"/>
    </source>
</evidence>
<feature type="domain" description="MAGE" evidence="2">
    <location>
        <begin position="101"/>
        <end position="287"/>
    </location>
</feature>
<reference evidence="3" key="2">
    <citation type="submission" date="2019-06" db="EMBL/GenBank/DDBJ databases">
        <title>Genomics analysis of Aphanomyces spp. identifies a new class of oomycete effector associated with host adaptation.</title>
        <authorList>
            <person name="Gaulin E."/>
        </authorList>
    </citation>
    <scope>NUCLEOTIDE SEQUENCE</scope>
    <source>
        <strain evidence="3">CBS 578.67</strain>
    </source>
</reference>
<evidence type="ECO:0000313" key="4">
    <source>
        <dbReference type="EMBL" id="VFT96598.1"/>
    </source>
</evidence>
<dbReference type="GO" id="GO:0005634">
    <property type="term" value="C:nucleus"/>
    <property type="evidence" value="ECO:0007669"/>
    <property type="project" value="TreeGrafter"/>
</dbReference>
<dbReference type="Proteomes" id="UP000332933">
    <property type="component" value="Unassembled WGS sequence"/>
</dbReference>
<dbReference type="PANTHER" id="PTHR11736:SF14">
    <property type="entry name" value="NSE3 HOMOLOG, SMC5-SMC6 COMPLEX COMPONENT"/>
    <property type="match status" value="1"/>
</dbReference>
<feature type="region of interest" description="Disordered" evidence="1">
    <location>
        <begin position="1"/>
        <end position="81"/>
    </location>
</feature>
<dbReference type="PROSITE" id="PS50838">
    <property type="entry name" value="MAGE"/>
    <property type="match status" value="1"/>
</dbReference>
<dbReference type="SMART" id="SM01373">
    <property type="entry name" value="MAGE"/>
    <property type="match status" value="1"/>
</dbReference>
<reference evidence="4 5" key="1">
    <citation type="submission" date="2019-03" db="EMBL/GenBank/DDBJ databases">
        <authorList>
            <person name="Gaulin E."/>
            <person name="Dumas B."/>
        </authorList>
    </citation>
    <scope>NUCLEOTIDE SEQUENCE [LARGE SCALE GENOMIC DNA]</scope>
    <source>
        <strain evidence="4">CBS 568.67</strain>
    </source>
</reference>
<dbReference type="EMBL" id="CAADRA010006743">
    <property type="protein sequence ID" value="VFT96598.1"/>
    <property type="molecule type" value="Genomic_DNA"/>
</dbReference>
<dbReference type="Gene3D" id="1.10.10.1210">
    <property type="entry name" value="MAGE homology domain, winged helix WH2 motif"/>
    <property type="match status" value="1"/>
</dbReference>
<sequence length="306" mass="34698">MTRASQSQVHESDDSDEVEFQPKRAKVASQPNQSQRRPPADEEAPRASDEDDDDLDFTQRGEPHDVAATQPMSQSVDDDDEPARIASMNATTKEDLTVKTVRYLLYKANTHTTIKLGDLAKDIFKDYRNATRHFLGIAAKKLEAIFGYKVLPVDDSLAPGAGKRDVFIIVNSMTDQSHLLKVNKCHGKKERGLLMMILGFIWCAPSRRLDEDNMWKQLTLLDKSIRNQKHPYFGDIPILLKTFESQLYLSSDSEIDPDGKRVKFYTFGPRSLAEVGKAQILTFVCKLVNGRHPSKDLLKELEHEEH</sequence>
<dbReference type="InterPro" id="IPR041899">
    <property type="entry name" value="MAGE_WH2"/>
</dbReference>
<gene>
    <name evidence="4" type="primary">Aste57867_19900</name>
    <name evidence="3" type="ORF">As57867_019834</name>
    <name evidence="4" type="ORF">ASTE57867_19900</name>
</gene>
<evidence type="ECO:0000313" key="3">
    <source>
        <dbReference type="EMBL" id="KAF0688499.1"/>
    </source>
</evidence>
<feature type="compositionally biased region" description="Basic and acidic residues" evidence="1">
    <location>
        <begin position="38"/>
        <end position="48"/>
    </location>
</feature>
<proteinExistence type="predicted"/>
<dbReference type="AlphaFoldDB" id="A0A485LDR2"/>
<dbReference type="PANTHER" id="PTHR11736">
    <property type="entry name" value="MELANOMA-ASSOCIATED ANTIGEN MAGE ANTIGEN"/>
    <property type="match status" value="1"/>
</dbReference>
<dbReference type="InterPro" id="IPR041898">
    <property type="entry name" value="MAGE_WH1"/>
</dbReference>
<dbReference type="Gene3D" id="1.10.10.1200">
    <property type="entry name" value="MAGE homology domain, winged helix WH1 motif"/>
    <property type="match status" value="1"/>
</dbReference>
<dbReference type="Pfam" id="PF01454">
    <property type="entry name" value="MAGE"/>
    <property type="match status" value="1"/>
</dbReference>
<dbReference type="EMBL" id="VJMH01006720">
    <property type="protein sequence ID" value="KAF0688499.1"/>
    <property type="molecule type" value="Genomic_DNA"/>
</dbReference>
<accession>A0A485LDR2</accession>
<name>A0A485LDR2_9STRA</name>
<dbReference type="InterPro" id="IPR037445">
    <property type="entry name" value="MAGE"/>
</dbReference>
<evidence type="ECO:0000313" key="5">
    <source>
        <dbReference type="Proteomes" id="UP000332933"/>
    </source>
</evidence>
<dbReference type="OrthoDB" id="205198at2759"/>
<evidence type="ECO:0000259" key="2">
    <source>
        <dbReference type="PROSITE" id="PS50838"/>
    </source>
</evidence>
<keyword evidence="5" id="KW-1185">Reference proteome</keyword>
<protein>
    <submittedName>
        <fullName evidence="4">Aste57867_19900 protein</fullName>
    </submittedName>
</protein>
<dbReference type="InterPro" id="IPR002190">
    <property type="entry name" value="MHD_dom"/>
</dbReference>
<organism evidence="4 5">
    <name type="scientific">Aphanomyces stellatus</name>
    <dbReference type="NCBI Taxonomy" id="120398"/>
    <lineage>
        <taxon>Eukaryota</taxon>
        <taxon>Sar</taxon>
        <taxon>Stramenopiles</taxon>
        <taxon>Oomycota</taxon>
        <taxon>Saprolegniomycetes</taxon>
        <taxon>Saprolegniales</taxon>
        <taxon>Verrucalvaceae</taxon>
        <taxon>Aphanomyces</taxon>
    </lineage>
</organism>